<reference evidence="2 3" key="1">
    <citation type="submission" date="2023-08" db="EMBL/GenBank/DDBJ databases">
        <title>Black Yeasts Isolated from many extreme environments.</title>
        <authorList>
            <person name="Coleine C."/>
            <person name="Stajich J.E."/>
            <person name="Selbmann L."/>
        </authorList>
    </citation>
    <scope>NUCLEOTIDE SEQUENCE [LARGE SCALE GENOMIC DNA]</scope>
    <source>
        <strain evidence="2 3">CCFEE 5935</strain>
    </source>
</reference>
<dbReference type="RefSeq" id="XP_064656276.1">
    <property type="nucleotide sequence ID" value="XM_064805816.1"/>
</dbReference>
<feature type="compositionally biased region" description="Low complexity" evidence="1">
    <location>
        <begin position="251"/>
        <end position="261"/>
    </location>
</feature>
<feature type="compositionally biased region" description="Low complexity" evidence="1">
    <location>
        <begin position="32"/>
        <end position="60"/>
    </location>
</feature>
<dbReference type="Proteomes" id="UP001337655">
    <property type="component" value="Unassembled WGS sequence"/>
</dbReference>
<name>A0AAV9P596_9PEZI</name>
<accession>A0AAV9P596</accession>
<feature type="compositionally biased region" description="Low complexity" evidence="1">
    <location>
        <begin position="221"/>
        <end position="232"/>
    </location>
</feature>
<proteinExistence type="predicted"/>
<keyword evidence="3" id="KW-1185">Reference proteome</keyword>
<protein>
    <submittedName>
        <fullName evidence="2">Uncharacterized protein</fullName>
    </submittedName>
</protein>
<feature type="region of interest" description="Disordered" evidence="1">
    <location>
        <begin position="25"/>
        <end position="70"/>
    </location>
</feature>
<dbReference type="AlphaFoldDB" id="A0AAV9P596"/>
<comment type="caution">
    <text evidence="2">The sequence shown here is derived from an EMBL/GenBank/DDBJ whole genome shotgun (WGS) entry which is preliminary data.</text>
</comment>
<dbReference type="EMBL" id="JAVRRT010000014">
    <property type="protein sequence ID" value="KAK5166323.1"/>
    <property type="molecule type" value="Genomic_DNA"/>
</dbReference>
<dbReference type="GeneID" id="89929917"/>
<feature type="region of interest" description="Disordered" evidence="1">
    <location>
        <begin position="162"/>
        <end position="192"/>
    </location>
</feature>
<evidence type="ECO:0000313" key="3">
    <source>
        <dbReference type="Proteomes" id="UP001337655"/>
    </source>
</evidence>
<gene>
    <name evidence="2" type="ORF">LTR77_008584</name>
</gene>
<sequence length="306" mass="33331">MSDNRPPDAVDREIALHQAKIQQLQHQREIQRQQQAAQEAAAAQAARQAAQQSYQQSHQQPAHLDTYMQEWVREAASKGLKPPPRRMVDVCAPDKKIVRLGNTNKFYFEDIDFFEDIEPGLAQPQASPAIPSQTLVPKSQQTLSSAASTAHTQLALRPAPAVAAGFPSNPTQSDRKSKLASLGPLSNAEPARDERLVAMGRGFAASRQSQQSTDPLPGGTAAAPAPSAQQFQDARRYGEGKPTNFPANTNQSLQAQQSQQSTPAKAFVWDARYSKGIDSAALEFKEHDKNQDVKACLVSCLWSVVA</sequence>
<evidence type="ECO:0000313" key="2">
    <source>
        <dbReference type="EMBL" id="KAK5166323.1"/>
    </source>
</evidence>
<evidence type="ECO:0000256" key="1">
    <source>
        <dbReference type="SAM" id="MobiDB-lite"/>
    </source>
</evidence>
<feature type="region of interest" description="Disordered" evidence="1">
    <location>
        <begin position="204"/>
        <end position="261"/>
    </location>
</feature>
<organism evidence="2 3">
    <name type="scientific">Saxophila tyrrhenica</name>
    <dbReference type="NCBI Taxonomy" id="1690608"/>
    <lineage>
        <taxon>Eukaryota</taxon>
        <taxon>Fungi</taxon>
        <taxon>Dikarya</taxon>
        <taxon>Ascomycota</taxon>
        <taxon>Pezizomycotina</taxon>
        <taxon>Dothideomycetes</taxon>
        <taxon>Dothideomycetidae</taxon>
        <taxon>Mycosphaerellales</taxon>
        <taxon>Extremaceae</taxon>
        <taxon>Saxophila</taxon>
    </lineage>
</organism>